<keyword evidence="3" id="KW-1185">Reference proteome</keyword>
<organism evidence="2 3">
    <name type="scientific">Halosolutus amylolyticus</name>
    <dbReference type="NCBI Taxonomy" id="2932267"/>
    <lineage>
        <taxon>Archaea</taxon>
        <taxon>Methanobacteriati</taxon>
        <taxon>Methanobacteriota</taxon>
        <taxon>Stenosarchaea group</taxon>
        <taxon>Halobacteria</taxon>
        <taxon>Halobacteriales</taxon>
        <taxon>Natrialbaceae</taxon>
        <taxon>Halosolutus</taxon>
    </lineage>
</organism>
<evidence type="ECO:0000313" key="2">
    <source>
        <dbReference type="EMBL" id="MFC4541844.1"/>
    </source>
</evidence>
<feature type="compositionally biased region" description="Acidic residues" evidence="1">
    <location>
        <begin position="67"/>
        <end position="80"/>
    </location>
</feature>
<reference evidence="2 3" key="1">
    <citation type="journal article" date="2019" name="Int. J. Syst. Evol. Microbiol.">
        <title>The Global Catalogue of Microorganisms (GCM) 10K type strain sequencing project: providing services to taxonomists for standard genome sequencing and annotation.</title>
        <authorList>
            <consortium name="The Broad Institute Genomics Platform"/>
            <consortium name="The Broad Institute Genome Sequencing Center for Infectious Disease"/>
            <person name="Wu L."/>
            <person name="Ma J."/>
        </authorList>
    </citation>
    <scope>NUCLEOTIDE SEQUENCE [LARGE SCALE GENOMIC DNA]</scope>
    <source>
        <strain evidence="2 3">WLHS5</strain>
    </source>
</reference>
<feature type="region of interest" description="Disordered" evidence="1">
    <location>
        <begin position="1"/>
        <end position="23"/>
    </location>
</feature>
<dbReference type="EMBL" id="JBHSFA010000004">
    <property type="protein sequence ID" value="MFC4541844.1"/>
    <property type="molecule type" value="Genomic_DNA"/>
</dbReference>
<dbReference type="RefSeq" id="WP_250142721.1">
    <property type="nucleotide sequence ID" value="NZ_JALIQP010000008.1"/>
</dbReference>
<accession>A0ABD5PPP9</accession>
<gene>
    <name evidence="2" type="ORF">ACFO5R_07870</name>
</gene>
<feature type="region of interest" description="Disordered" evidence="1">
    <location>
        <begin position="49"/>
        <end position="187"/>
    </location>
</feature>
<feature type="compositionally biased region" description="Polar residues" evidence="1">
    <location>
        <begin position="12"/>
        <end position="21"/>
    </location>
</feature>
<feature type="compositionally biased region" description="Acidic residues" evidence="1">
    <location>
        <begin position="89"/>
        <end position="109"/>
    </location>
</feature>
<proteinExistence type="predicted"/>
<sequence>MPLLTGGDERQPSNGESTSPSLRKHLRDAAVVFGLAGVAYVVMRYLESRENGRPLPQAIADRVEGTVPDEVELADGEPIEIDVPATGDGSDDVPSEPDDAQADESGPESDDTRADDSDASDDAVVDDERTSVDLTEDERSSEELENRTASDVVEEPAEPGEMTVDEEITDELVDDAEEGANDESNAQ</sequence>
<comment type="caution">
    <text evidence="2">The sequence shown here is derived from an EMBL/GenBank/DDBJ whole genome shotgun (WGS) entry which is preliminary data.</text>
</comment>
<feature type="compositionally biased region" description="Basic and acidic residues" evidence="1">
    <location>
        <begin position="126"/>
        <end position="148"/>
    </location>
</feature>
<dbReference type="Proteomes" id="UP001595898">
    <property type="component" value="Unassembled WGS sequence"/>
</dbReference>
<protein>
    <submittedName>
        <fullName evidence="2">Uncharacterized protein</fullName>
    </submittedName>
</protein>
<evidence type="ECO:0000313" key="3">
    <source>
        <dbReference type="Proteomes" id="UP001595898"/>
    </source>
</evidence>
<evidence type="ECO:0000256" key="1">
    <source>
        <dbReference type="SAM" id="MobiDB-lite"/>
    </source>
</evidence>
<name>A0ABD5PPP9_9EURY</name>
<dbReference type="AlphaFoldDB" id="A0ABD5PPP9"/>
<feature type="compositionally biased region" description="Acidic residues" evidence="1">
    <location>
        <begin position="152"/>
        <end position="181"/>
    </location>
</feature>